<comment type="caution">
    <text evidence="2">The sequence shown here is derived from an EMBL/GenBank/DDBJ whole genome shotgun (WGS) entry which is preliminary data.</text>
</comment>
<proteinExistence type="predicted"/>
<name>A0A811NQ97_9POAL</name>
<sequence length="187" mass="20191">MGWPAFFSCSRIHDEAVAPFFSPGQIHAMGTSGSSAASSLRPSSRPATGAPTTRALTSTRASPPRSRRPHPNRPISSTNFITEWIKNPDGLVGFGLSPSLELYGDKQQLIPISVVETPLRELSWDLLDAAYSPALLTQLLAKSEDLLKGNAVAAEDDYYGSGSYRTSPDKCREDESAAAYWESGTRT</sequence>
<feature type="region of interest" description="Disordered" evidence="1">
    <location>
        <begin position="31"/>
        <end position="79"/>
    </location>
</feature>
<dbReference type="Proteomes" id="UP000604825">
    <property type="component" value="Unassembled WGS sequence"/>
</dbReference>
<accession>A0A811NQ97</accession>
<evidence type="ECO:0000256" key="1">
    <source>
        <dbReference type="SAM" id="MobiDB-lite"/>
    </source>
</evidence>
<feature type="compositionally biased region" description="Low complexity" evidence="1">
    <location>
        <begin position="31"/>
        <end position="48"/>
    </location>
</feature>
<keyword evidence="3" id="KW-1185">Reference proteome</keyword>
<evidence type="ECO:0000313" key="3">
    <source>
        <dbReference type="Proteomes" id="UP000604825"/>
    </source>
</evidence>
<reference evidence="2" key="1">
    <citation type="submission" date="2020-10" db="EMBL/GenBank/DDBJ databases">
        <authorList>
            <person name="Han B."/>
            <person name="Lu T."/>
            <person name="Zhao Q."/>
            <person name="Huang X."/>
            <person name="Zhao Y."/>
        </authorList>
    </citation>
    <scope>NUCLEOTIDE SEQUENCE</scope>
</reference>
<dbReference type="AlphaFoldDB" id="A0A811NQ97"/>
<dbReference type="EMBL" id="CAJGYO010000004">
    <property type="protein sequence ID" value="CAD6226267.1"/>
    <property type="molecule type" value="Genomic_DNA"/>
</dbReference>
<evidence type="ECO:0000313" key="2">
    <source>
        <dbReference type="EMBL" id="CAD6226267.1"/>
    </source>
</evidence>
<protein>
    <submittedName>
        <fullName evidence="2">Uncharacterized protein</fullName>
    </submittedName>
</protein>
<feature type="region of interest" description="Disordered" evidence="1">
    <location>
        <begin position="158"/>
        <end position="187"/>
    </location>
</feature>
<gene>
    <name evidence="2" type="ORF">NCGR_LOCUS18139</name>
</gene>
<organism evidence="2 3">
    <name type="scientific">Miscanthus lutarioriparius</name>
    <dbReference type="NCBI Taxonomy" id="422564"/>
    <lineage>
        <taxon>Eukaryota</taxon>
        <taxon>Viridiplantae</taxon>
        <taxon>Streptophyta</taxon>
        <taxon>Embryophyta</taxon>
        <taxon>Tracheophyta</taxon>
        <taxon>Spermatophyta</taxon>
        <taxon>Magnoliopsida</taxon>
        <taxon>Liliopsida</taxon>
        <taxon>Poales</taxon>
        <taxon>Poaceae</taxon>
        <taxon>PACMAD clade</taxon>
        <taxon>Panicoideae</taxon>
        <taxon>Andropogonodae</taxon>
        <taxon>Andropogoneae</taxon>
        <taxon>Saccharinae</taxon>
        <taxon>Miscanthus</taxon>
    </lineage>
</organism>